<proteinExistence type="predicted"/>
<name>A0AAN9A133_HALRR</name>
<accession>A0AAN9A133</accession>
<protein>
    <submittedName>
        <fullName evidence="1">Uncharacterized protein</fullName>
    </submittedName>
</protein>
<dbReference type="AlphaFoldDB" id="A0AAN9A133"/>
<dbReference type="Proteomes" id="UP001381693">
    <property type="component" value="Unassembled WGS sequence"/>
</dbReference>
<evidence type="ECO:0000313" key="1">
    <source>
        <dbReference type="EMBL" id="KAK7076386.1"/>
    </source>
</evidence>
<gene>
    <name evidence="1" type="ORF">SK128_018684</name>
</gene>
<sequence length="60" mass="6804">MYELIKSGEWLGKSKYLDYAERKYGGGDSQSPRFGPFSQLLRQAGEHGGYILGRFLSEEV</sequence>
<organism evidence="1 2">
    <name type="scientific">Halocaridina rubra</name>
    <name type="common">Hawaiian red shrimp</name>
    <dbReference type="NCBI Taxonomy" id="373956"/>
    <lineage>
        <taxon>Eukaryota</taxon>
        <taxon>Metazoa</taxon>
        <taxon>Ecdysozoa</taxon>
        <taxon>Arthropoda</taxon>
        <taxon>Crustacea</taxon>
        <taxon>Multicrustacea</taxon>
        <taxon>Malacostraca</taxon>
        <taxon>Eumalacostraca</taxon>
        <taxon>Eucarida</taxon>
        <taxon>Decapoda</taxon>
        <taxon>Pleocyemata</taxon>
        <taxon>Caridea</taxon>
        <taxon>Atyoidea</taxon>
        <taxon>Atyidae</taxon>
        <taxon>Halocaridina</taxon>
    </lineage>
</organism>
<comment type="caution">
    <text evidence="1">The sequence shown here is derived from an EMBL/GenBank/DDBJ whole genome shotgun (WGS) entry which is preliminary data.</text>
</comment>
<reference evidence="1 2" key="1">
    <citation type="submission" date="2023-11" db="EMBL/GenBank/DDBJ databases">
        <title>Halocaridina rubra genome assembly.</title>
        <authorList>
            <person name="Smith C."/>
        </authorList>
    </citation>
    <scope>NUCLEOTIDE SEQUENCE [LARGE SCALE GENOMIC DNA]</scope>
    <source>
        <strain evidence="1">EP-1</strain>
        <tissue evidence="1">Whole</tissue>
    </source>
</reference>
<dbReference type="EMBL" id="JAXCGZ010009696">
    <property type="protein sequence ID" value="KAK7076386.1"/>
    <property type="molecule type" value="Genomic_DNA"/>
</dbReference>
<evidence type="ECO:0000313" key="2">
    <source>
        <dbReference type="Proteomes" id="UP001381693"/>
    </source>
</evidence>
<keyword evidence="2" id="KW-1185">Reference proteome</keyword>